<dbReference type="AlphaFoldDB" id="A0A2P2MHV4"/>
<organism evidence="1">
    <name type="scientific">Rhizophora mucronata</name>
    <name type="common">Asiatic mangrove</name>
    <dbReference type="NCBI Taxonomy" id="61149"/>
    <lineage>
        <taxon>Eukaryota</taxon>
        <taxon>Viridiplantae</taxon>
        <taxon>Streptophyta</taxon>
        <taxon>Embryophyta</taxon>
        <taxon>Tracheophyta</taxon>
        <taxon>Spermatophyta</taxon>
        <taxon>Magnoliopsida</taxon>
        <taxon>eudicotyledons</taxon>
        <taxon>Gunneridae</taxon>
        <taxon>Pentapetalae</taxon>
        <taxon>rosids</taxon>
        <taxon>fabids</taxon>
        <taxon>Malpighiales</taxon>
        <taxon>Rhizophoraceae</taxon>
        <taxon>Rhizophora</taxon>
    </lineage>
</organism>
<accession>A0A2P2MHV4</accession>
<dbReference type="EMBL" id="GGEC01049329">
    <property type="protein sequence ID" value="MBX29813.1"/>
    <property type="molecule type" value="Transcribed_RNA"/>
</dbReference>
<name>A0A2P2MHV4_RHIMU</name>
<evidence type="ECO:0000313" key="1">
    <source>
        <dbReference type="EMBL" id="MBX29813.1"/>
    </source>
</evidence>
<sequence>MAFPALGVEGGLSQMQILSLYVFVN</sequence>
<proteinExistence type="predicted"/>
<reference evidence="1" key="1">
    <citation type="submission" date="2018-02" db="EMBL/GenBank/DDBJ databases">
        <title>Rhizophora mucronata_Transcriptome.</title>
        <authorList>
            <person name="Meera S.P."/>
            <person name="Sreeshan A."/>
            <person name="Augustine A."/>
        </authorList>
    </citation>
    <scope>NUCLEOTIDE SEQUENCE</scope>
    <source>
        <tissue evidence="1">Leaf</tissue>
    </source>
</reference>
<protein>
    <submittedName>
        <fullName evidence="1">Uncharacterized protein</fullName>
    </submittedName>
</protein>